<dbReference type="Proteomes" id="UP000578697">
    <property type="component" value="Unassembled WGS sequence"/>
</dbReference>
<accession>A0A840SHB5</accession>
<dbReference type="RefSeq" id="WP_184652975.1">
    <property type="nucleotide sequence ID" value="NZ_JACHFR010000003.1"/>
</dbReference>
<protein>
    <submittedName>
        <fullName evidence="2">Uncharacterized protein</fullName>
    </submittedName>
</protein>
<keyword evidence="1" id="KW-0732">Signal</keyword>
<proteinExistence type="predicted"/>
<organism evidence="2 3">
    <name type="scientific">Treponema rectale</name>
    <dbReference type="NCBI Taxonomy" id="744512"/>
    <lineage>
        <taxon>Bacteria</taxon>
        <taxon>Pseudomonadati</taxon>
        <taxon>Spirochaetota</taxon>
        <taxon>Spirochaetia</taxon>
        <taxon>Spirochaetales</taxon>
        <taxon>Treponemataceae</taxon>
        <taxon>Treponema</taxon>
    </lineage>
</organism>
<evidence type="ECO:0000313" key="2">
    <source>
        <dbReference type="EMBL" id="MBB5219548.1"/>
    </source>
</evidence>
<dbReference type="AlphaFoldDB" id="A0A840SHB5"/>
<feature type="chain" id="PRO_5033009050" evidence="1">
    <location>
        <begin position="20"/>
        <end position="393"/>
    </location>
</feature>
<comment type="caution">
    <text evidence="2">The sequence shown here is derived from an EMBL/GenBank/DDBJ whole genome shotgun (WGS) entry which is preliminary data.</text>
</comment>
<dbReference type="EMBL" id="JACHFR010000003">
    <property type="protein sequence ID" value="MBB5219548.1"/>
    <property type="molecule type" value="Genomic_DNA"/>
</dbReference>
<gene>
    <name evidence="2" type="ORF">HNP77_001930</name>
</gene>
<evidence type="ECO:0000256" key="1">
    <source>
        <dbReference type="SAM" id="SignalP"/>
    </source>
</evidence>
<sequence>MKKIILITAASMLTAAAFSFETKGTVSNETQFDFYENDFSEPNLIQKDSISGSLRLPLTDSGKTYISAEGLFSFEYDRTFSDPATDSTELTADLTLCKFSSIIPAGSTNITVSAGRFSMSDATAIIYNQNADGLLFQCSSPYVSVSAYGAYTGLLNAKTVTMLTPVASTFGTEDKDFYEFAPAYAAGALSINLPYLLFNQSITAECFAFMDTEGPGKISSEDDKRVYASFILDGPLSSSLFYNAGTTFLFSEERDFSPANLSKLSVLFFPTENIMLNLNGYYASGSQGSLKPFASFTSATAGLNATEKKYTELIKGGLSCTARLTPEAILAAGADILFDYPEKEVKYSGTQLSGKFTYQAFSDLEVSFEAQTFIADKKEENKTTVKLTVTLAF</sequence>
<name>A0A840SHB5_9SPIR</name>
<feature type="signal peptide" evidence="1">
    <location>
        <begin position="1"/>
        <end position="19"/>
    </location>
</feature>
<keyword evidence="3" id="KW-1185">Reference proteome</keyword>
<evidence type="ECO:0000313" key="3">
    <source>
        <dbReference type="Proteomes" id="UP000578697"/>
    </source>
</evidence>
<reference evidence="2 3" key="1">
    <citation type="submission" date="2020-08" db="EMBL/GenBank/DDBJ databases">
        <title>Genomic Encyclopedia of Type Strains, Phase IV (KMG-IV): sequencing the most valuable type-strain genomes for metagenomic binning, comparative biology and taxonomic classification.</title>
        <authorList>
            <person name="Goeker M."/>
        </authorList>
    </citation>
    <scope>NUCLEOTIDE SEQUENCE [LARGE SCALE GENOMIC DNA]</scope>
    <source>
        <strain evidence="2 3">DSM 103679</strain>
    </source>
</reference>